<name>D6GWT4_PARA5</name>
<dbReference type="EMBL" id="GG745608">
    <property type="protein sequence ID" value="EFD92327.1"/>
    <property type="molecule type" value="Genomic_DNA"/>
</dbReference>
<keyword evidence="1" id="KW-0812">Transmembrane</keyword>
<evidence type="ECO:0000256" key="1">
    <source>
        <dbReference type="SAM" id="Phobius"/>
    </source>
</evidence>
<keyword evidence="1" id="KW-1133">Transmembrane helix</keyword>
<evidence type="ECO:0000313" key="2">
    <source>
        <dbReference type="EMBL" id="EFD92327.1"/>
    </source>
</evidence>
<reference evidence="2 3" key="1">
    <citation type="journal article" date="2010" name="Proc. Natl. Acad. Sci. U.S.A.">
        <title>Enigmatic, ultrasmall, uncultivated Archaea.</title>
        <authorList>
            <person name="Baker B.J."/>
            <person name="Comolli L.R."/>
            <person name="Dick G.J."/>
            <person name="Hauser L.J."/>
            <person name="Hyatt D."/>
            <person name="Dill B.D."/>
            <person name="Land M.L."/>
            <person name="Verberkmoes N.C."/>
            <person name="Hettich R.L."/>
            <person name="Banfield J.F."/>
        </authorList>
    </citation>
    <scope>NUCLEOTIDE SEQUENCE [LARGE SCALE GENOMIC DNA]</scope>
</reference>
<accession>D6GWT4</accession>
<protein>
    <submittedName>
        <fullName evidence="2">Uncharacterized protein</fullName>
    </submittedName>
</protein>
<gene>
    <name evidence="2" type="ORF">BJBARM5_0961</name>
</gene>
<dbReference type="Proteomes" id="UP000009376">
    <property type="component" value="Unassembled WGS sequence"/>
</dbReference>
<dbReference type="AlphaFoldDB" id="D6GWT4"/>
<evidence type="ECO:0000313" key="3">
    <source>
        <dbReference type="Proteomes" id="UP000009376"/>
    </source>
</evidence>
<sequence>MKGKDLDNDPNIIKIEISKVKLSIIIAVILAIATAILLIERM</sequence>
<keyword evidence="1" id="KW-0472">Membrane</keyword>
<feature type="transmembrane region" description="Helical" evidence="1">
    <location>
        <begin position="20"/>
        <end position="39"/>
    </location>
</feature>
<proteinExistence type="predicted"/>
<organism evidence="2 3">
    <name type="scientific">Candidatus Parvarchaeum acidophilus ARMAN-5</name>
    <dbReference type="NCBI Taxonomy" id="662762"/>
    <lineage>
        <taxon>Archaea</taxon>
        <taxon>Candidatus Parvarchaeota</taxon>
        <taxon>Candidatus Parvarchaeum</taxon>
    </lineage>
</organism>